<comment type="similarity">
    <text evidence="2">Belongs to the dpy-30 family.</text>
</comment>
<dbReference type="Pfam" id="PF05186">
    <property type="entry name" value="Dpy-30"/>
    <property type="match status" value="1"/>
</dbReference>
<comment type="subcellular location">
    <subcellularLocation>
        <location evidence="1">Nucleus</location>
    </subcellularLocation>
</comment>
<dbReference type="CDD" id="cd22965">
    <property type="entry name" value="DD_DPY30_SDC1"/>
    <property type="match status" value="1"/>
</dbReference>
<feature type="compositionally biased region" description="Low complexity" evidence="4">
    <location>
        <begin position="59"/>
        <end position="69"/>
    </location>
</feature>
<dbReference type="GO" id="GO:0005634">
    <property type="term" value="C:nucleus"/>
    <property type="evidence" value="ECO:0007669"/>
    <property type="project" value="UniProtKB-SubCell"/>
</dbReference>
<dbReference type="Proteomes" id="UP000030151">
    <property type="component" value="Unassembled WGS sequence"/>
</dbReference>
<proteinExistence type="inferred from homology"/>
<accession>A0A0A1UZR3</accession>
<evidence type="ECO:0000256" key="1">
    <source>
        <dbReference type="ARBA" id="ARBA00004123"/>
    </source>
</evidence>
<dbReference type="Gene3D" id="1.20.890.10">
    <property type="entry name" value="cAMP-dependent protein kinase regulatory subunit, dimerization-anchoring domain"/>
    <property type="match status" value="1"/>
</dbReference>
<sequence length="154" mass="16079">MADEIPKSEATPEASRASPMVDKAPTSSTAVTTTAGHQPPSIDTPQKDVVMSDAPIDQAASPAPANLAPSPAPARTGTPALGSRAPSVHPDPGFTMPSEAPAHGDSTRRYLNTKVTGVLLEGMKQLAKNQPTDPLRFLGEYLIQRSKELEGNNS</sequence>
<dbReference type="EMBL" id="JELW01000004">
    <property type="protein sequence ID" value="EXV03065.1"/>
    <property type="molecule type" value="Genomic_DNA"/>
</dbReference>
<feature type="compositionally biased region" description="Low complexity" evidence="4">
    <location>
        <begin position="26"/>
        <end position="35"/>
    </location>
</feature>
<gene>
    <name evidence="5" type="ORF">X797_004188</name>
</gene>
<evidence type="ECO:0000256" key="2">
    <source>
        <dbReference type="ARBA" id="ARBA00010849"/>
    </source>
</evidence>
<dbReference type="InterPro" id="IPR007858">
    <property type="entry name" value="Dpy-30_motif"/>
</dbReference>
<protein>
    <submittedName>
        <fullName evidence="5">Dpy-30 motif protein</fullName>
    </submittedName>
</protein>
<keyword evidence="3" id="KW-0539">Nucleus</keyword>
<dbReference type="OrthoDB" id="417678at2759"/>
<evidence type="ECO:0000256" key="3">
    <source>
        <dbReference type="ARBA" id="ARBA00023242"/>
    </source>
</evidence>
<dbReference type="InterPro" id="IPR049629">
    <property type="entry name" value="DPY30_SDC1_DD"/>
</dbReference>
<reference evidence="5 6" key="1">
    <citation type="submission" date="2014-02" db="EMBL/GenBank/DDBJ databases">
        <title>The genome sequence of the entomopathogenic fungus Metarhizium robertsii ARSEF 2575.</title>
        <authorList>
            <person name="Giuliano Garisto Donzelli B."/>
            <person name="Roe B.A."/>
            <person name="Macmil S.L."/>
            <person name="Krasnoff S.B."/>
            <person name="Gibson D.M."/>
        </authorList>
    </citation>
    <scope>NUCLEOTIDE SEQUENCE [LARGE SCALE GENOMIC DNA]</scope>
    <source>
        <strain evidence="5 6">ARSEF 2575</strain>
    </source>
</reference>
<evidence type="ECO:0000256" key="4">
    <source>
        <dbReference type="SAM" id="MobiDB-lite"/>
    </source>
</evidence>
<evidence type="ECO:0000313" key="5">
    <source>
        <dbReference type="EMBL" id="EXV03065.1"/>
    </source>
</evidence>
<evidence type="ECO:0000313" key="6">
    <source>
        <dbReference type="Proteomes" id="UP000030151"/>
    </source>
</evidence>
<organism evidence="5 6">
    <name type="scientific">Metarhizium robertsii</name>
    <dbReference type="NCBI Taxonomy" id="568076"/>
    <lineage>
        <taxon>Eukaryota</taxon>
        <taxon>Fungi</taxon>
        <taxon>Dikarya</taxon>
        <taxon>Ascomycota</taxon>
        <taxon>Pezizomycotina</taxon>
        <taxon>Sordariomycetes</taxon>
        <taxon>Hypocreomycetidae</taxon>
        <taxon>Hypocreales</taxon>
        <taxon>Clavicipitaceae</taxon>
        <taxon>Metarhizium</taxon>
    </lineage>
</organism>
<feature type="region of interest" description="Disordered" evidence="4">
    <location>
        <begin position="1"/>
        <end position="109"/>
    </location>
</feature>
<dbReference type="AlphaFoldDB" id="A0A0A1UZR3"/>
<dbReference type="HOGENOM" id="CLU_115916_0_1_1"/>
<dbReference type="eggNOG" id="KOG4109">
    <property type="taxonomic scope" value="Eukaryota"/>
</dbReference>
<name>A0A0A1UZR3_9HYPO</name>
<comment type="caution">
    <text evidence="5">The sequence shown here is derived from an EMBL/GenBank/DDBJ whole genome shotgun (WGS) entry which is preliminary data.</text>
</comment>